<evidence type="ECO:0000256" key="3">
    <source>
        <dbReference type="ARBA" id="ARBA00023163"/>
    </source>
</evidence>
<keyword evidence="3" id="KW-0804">Transcription</keyword>
<proteinExistence type="predicted"/>
<gene>
    <name evidence="6" type="ORF">CWC46_02710</name>
    <name evidence="7" type="ORF">Ser39006_002710</name>
</gene>
<reference evidence="7" key="4">
    <citation type="submission" date="2017-11" db="EMBL/GenBank/DDBJ databases">
        <title>Complete genome sequence of Serratia sp. ATCC 39006.</title>
        <authorList>
            <person name="Hampton H.G."/>
            <person name="Jackson S.A."/>
            <person name="Jauregui R."/>
            <person name="Poulter G.T.M."/>
            <person name="Salmond G.P.C."/>
            <person name="Fineran P.C."/>
        </authorList>
    </citation>
    <scope>NUCLEOTIDE SEQUENCE</scope>
    <source>
        <strain evidence="7">ATCC 39006</strain>
    </source>
</reference>
<keyword evidence="2 4" id="KW-0238">DNA-binding</keyword>
<reference evidence="7" key="2">
    <citation type="submission" date="2013-09" db="EMBL/GenBank/DDBJ databases">
        <authorList>
            <person name="Wang G."/>
            <person name="Yang Y."/>
            <person name="Su Y."/>
        </authorList>
    </citation>
    <scope>NUCLEOTIDE SEQUENCE</scope>
    <source>
        <strain evidence="7">ATCC 39006</strain>
    </source>
</reference>
<evidence type="ECO:0000259" key="5">
    <source>
        <dbReference type="PROSITE" id="PS50977"/>
    </source>
</evidence>
<dbReference type="KEGG" id="sera:Ser39006_002710"/>
<dbReference type="OrthoDB" id="5816932at2"/>
<dbReference type="Proteomes" id="UP000017700">
    <property type="component" value="Chromosome"/>
</dbReference>
<dbReference type="InterPro" id="IPR036271">
    <property type="entry name" value="Tet_transcr_reg_TetR-rel_C_sf"/>
</dbReference>
<feature type="DNA-binding region" description="H-T-H motif" evidence="4">
    <location>
        <begin position="33"/>
        <end position="52"/>
    </location>
</feature>
<evidence type="ECO:0000313" key="7">
    <source>
        <dbReference type="EMBL" id="AUH03139.1"/>
    </source>
</evidence>
<dbReference type="SUPFAM" id="SSF48498">
    <property type="entry name" value="Tetracyclin repressor-like, C-terminal domain"/>
    <property type="match status" value="1"/>
</dbReference>
<sequence>MVKRKKVAAEETREQILDAAEQCFRDVGVARTTLQMIAVRAGCTRGAIYWHFTEKQDLLREIINRVPLLLFSQLERICVAAKPVAELHRCLTRNLEDIQNDRHLRNVVEIMIFRGECFEETNNAFLAGKEGDNKFLQLLVSIFDSGKARGEIKTTIPTKTLACLTFFVFTGALKSCILMPPDCWAVQEGQSVLQFVFDIAHENTKTCHRGNVG</sequence>
<evidence type="ECO:0000313" key="9">
    <source>
        <dbReference type="Proteomes" id="UP000233778"/>
    </source>
</evidence>
<dbReference type="InterPro" id="IPR001647">
    <property type="entry name" value="HTH_TetR"/>
</dbReference>
<dbReference type="InterPro" id="IPR009057">
    <property type="entry name" value="Homeodomain-like_sf"/>
</dbReference>
<dbReference type="AlphaFoldDB" id="A0A2I5TF18"/>
<dbReference type="PRINTS" id="PR00455">
    <property type="entry name" value="HTHTETR"/>
</dbReference>
<keyword evidence="1" id="KW-0805">Transcription regulation</keyword>
<dbReference type="GO" id="GO:0000976">
    <property type="term" value="F:transcription cis-regulatory region binding"/>
    <property type="evidence" value="ECO:0007669"/>
    <property type="project" value="TreeGrafter"/>
</dbReference>
<evidence type="ECO:0000313" key="6">
    <source>
        <dbReference type="EMBL" id="AUG98824.1"/>
    </source>
</evidence>
<dbReference type="PANTHER" id="PTHR30055:SF234">
    <property type="entry name" value="HTH-TYPE TRANSCRIPTIONAL REGULATOR BETI"/>
    <property type="match status" value="1"/>
</dbReference>
<dbReference type="Pfam" id="PF00440">
    <property type="entry name" value="TetR_N"/>
    <property type="match status" value="1"/>
</dbReference>
<dbReference type="InterPro" id="IPR050109">
    <property type="entry name" value="HTH-type_TetR-like_transc_reg"/>
</dbReference>
<evidence type="ECO:0000256" key="4">
    <source>
        <dbReference type="PROSITE-ProRule" id="PRU00335"/>
    </source>
</evidence>
<evidence type="ECO:0000256" key="1">
    <source>
        <dbReference type="ARBA" id="ARBA00023015"/>
    </source>
</evidence>
<evidence type="ECO:0000313" key="8">
    <source>
        <dbReference type="Proteomes" id="UP000017700"/>
    </source>
</evidence>
<dbReference type="PROSITE" id="PS50977">
    <property type="entry name" value="HTH_TETR_2"/>
    <property type="match status" value="1"/>
</dbReference>
<dbReference type="Gene3D" id="1.10.357.10">
    <property type="entry name" value="Tetracycline Repressor, domain 2"/>
    <property type="match status" value="1"/>
</dbReference>
<evidence type="ECO:0000256" key="2">
    <source>
        <dbReference type="ARBA" id="ARBA00023125"/>
    </source>
</evidence>
<dbReference type="KEGG" id="serq:CWC46_02710"/>
<keyword evidence="8" id="KW-1185">Reference proteome</keyword>
<dbReference type="GO" id="GO:0003700">
    <property type="term" value="F:DNA-binding transcription factor activity"/>
    <property type="evidence" value="ECO:0007669"/>
    <property type="project" value="TreeGrafter"/>
</dbReference>
<reference evidence="6 9" key="3">
    <citation type="submission" date="2017-11" db="EMBL/GenBank/DDBJ databases">
        <title>Complete genome sequence of Serratia sp. ATCC 39006 LacA.</title>
        <authorList>
            <person name="Hampton H.G."/>
            <person name="Jackson S.A."/>
            <person name="Jauregui R."/>
            <person name="Poulter G.T.M."/>
            <person name="Salmond G.P.C."/>
            <person name="Fineran P.C."/>
        </authorList>
    </citation>
    <scope>NUCLEOTIDE SEQUENCE [LARGE SCALE GENOMIC DNA]</scope>
    <source>
        <strain evidence="6 9">ATCC 39006</strain>
    </source>
</reference>
<dbReference type="RefSeq" id="WP_021013733.1">
    <property type="nucleotide sequence ID" value="NZ_CP025084.1"/>
</dbReference>
<dbReference type="EMBL" id="CP025084">
    <property type="protein sequence ID" value="AUH03139.1"/>
    <property type="molecule type" value="Genomic_DNA"/>
</dbReference>
<protein>
    <submittedName>
        <fullName evidence="7">TetR family transcriptional regulator</fullName>
    </submittedName>
</protein>
<dbReference type="SUPFAM" id="SSF46689">
    <property type="entry name" value="Homeodomain-like"/>
    <property type="match status" value="1"/>
</dbReference>
<name>A0A2I5TF18_SERS3</name>
<accession>A0A2I5TF18</accession>
<dbReference type="PANTHER" id="PTHR30055">
    <property type="entry name" value="HTH-TYPE TRANSCRIPTIONAL REGULATOR RUTR"/>
    <property type="match status" value="1"/>
</dbReference>
<reference evidence="7 8" key="1">
    <citation type="journal article" date="2013" name="Genome Announc.">
        <title>Draft genome sequence of Serratia sp. strain ATCC 39006, a model bacterium for analysis of the biosynthesis and regulation of prodigiosin, a carbapenem, and gas vesicles.</title>
        <authorList>
            <person name="Fineran P.C."/>
            <person name="Iglesias Cans M.C."/>
            <person name="Ramsay J.P."/>
            <person name="Wilf N.M."/>
            <person name="Cossyleon D."/>
            <person name="McNeil M.B."/>
            <person name="Williamson N.R."/>
            <person name="Monson R.E."/>
            <person name="Becher S.A."/>
            <person name="Stanton J.A."/>
            <person name="Brugger K."/>
            <person name="Brown S.D."/>
            <person name="Salmond G.P."/>
        </authorList>
    </citation>
    <scope>NUCLEOTIDE SEQUENCE [LARGE SCALE GENOMIC DNA]</scope>
    <source>
        <strain evidence="7">ATCC 39006</strain>
        <strain evidence="8">ATCC 39006 / SC 11482</strain>
    </source>
</reference>
<dbReference type="Proteomes" id="UP000233778">
    <property type="component" value="Chromosome"/>
</dbReference>
<dbReference type="STRING" id="104623.Ser39006_00457"/>
<dbReference type="EMBL" id="CP025085">
    <property type="protein sequence ID" value="AUG98824.1"/>
    <property type="molecule type" value="Genomic_DNA"/>
</dbReference>
<organism evidence="7 8">
    <name type="scientific">Serratia sp. (strain ATCC 39006)</name>
    <name type="common">Prodigiosinella confusarubida</name>
    <dbReference type="NCBI Taxonomy" id="104623"/>
    <lineage>
        <taxon>Bacteria</taxon>
        <taxon>Pseudomonadati</taxon>
        <taxon>Pseudomonadota</taxon>
        <taxon>Gammaproteobacteria</taxon>
        <taxon>Enterobacterales</taxon>
        <taxon>Pectobacteriaceae</taxon>
        <taxon>Prodigiosinella</taxon>
    </lineage>
</organism>
<feature type="domain" description="HTH tetR-type" evidence="5">
    <location>
        <begin position="10"/>
        <end position="70"/>
    </location>
</feature>